<dbReference type="AlphaFoldDB" id="A0A4C1VGZ2"/>
<keyword evidence="3" id="KW-1185">Reference proteome</keyword>
<evidence type="ECO:0000313" key="3">
    <source>
        <dbReference type="Proteomes" id="UP000299102"/>
    </source>
</evidence>
<organism evidence="2 3">
    <name type="scientific">Eumeta variegata</name>
    <name type="common">Bagworm moth</name>
    <name type="synonym">Eumeta japonica</name>
    <dbReference type="NCBI Taxonomy" id="151549"/>
    <lineage>
        <taxon>Eukaryota</taxon>
        <taxon>Metazoa</taxon>
        <taxon>Ecdysozoa</taxon>
        <taxon>Arthropoda</taxon>
        <taxon>Hexapoda</taxon>
        <taxon>Insecta</taxon>
        <taxon>Pterygota</taxon>
        <taxon>Neoptera</taxon>
        <taxon>Endopterygota</taxon>
        <taxon>Lepidoptera</taxon>
        <taxon>Glossata</taxon>
        <taxon>Ditrysia</taxon>
        <taxon>Tineoidea</taxon>
        <taxon>Psychidae</taxon>
        <taxon>Oiketicinae</taxon>
        <taxon>Eumeta</taxon>
    </lineage>
</organism>
<feature type="region of interest" description="Disordered" evidence="1">
    <location>
        <begin position="41"/>
        <end position="74"/>
    </location>
</feature>
<evidence type="ECO:0000313" key="2">
    <source>
        <dbReference type="EMBL" id="GBP38378.1"/>
    </source>
</evidence>
<dbReference type="OrthoDB" id="6332846at2759"/>
<protein>
    <submittedName>
        <fullName evidence="2">Uncharacterized protein</fullName>
    </submittedName>
</protein>
<dbReference type="Proteomes" id="UP000299102">
    <property type="component" value="Unassembled WGS sequence"/>
</dbReference>
<sequence length="110" mass="11909">MQDLTNGSDLDLRNWITRPDLEDHCGPDLPYGFLGFSPGPCGFKGPPDKSSQSKIDDMRKEGGPLSSISPGPHELTVRPWNISSGVIADSRDKVVILPPTMNIVPALEPD</sequence>
<dbReference type="EMBL" id="BGZK01000347">
    <property type="protein sequence ID" value="GBP38378.1"/>
    <property type="molecule type" value="Genomic_DNA"/>
</dbReference>
<accession>A0A4C1VGZ2</accession>
<gene>
    <name evidence="2" type="ORF">EVAR_36331_1</name>
</gene>
<evidence type="ECO:0000256" key="1">
    <source>
        <dbReference type="SAM" id="MobiDB-lite"/>
    </source>
</evidence>
<comment type="caution">
    <text evidence="2">The sequence shown here is derived from an EMBL/GenBank/DDBJ whole genome shotgun (WGS) entry which is preliminary data.</text>
</comment>
<name>A0A4C1VGZ2_EUMVA</name>
<reference evidence="2 3" key="1">
    <citation type="journal article" date="2019" name="Commun. Biol.">
        <title>The bagworm genome reveals a unique fibroin gene that provides high tensile strength.</title>
        <authorList>
            <person name="Kono N."/>
            <person name="Nakamura H."/>
            <person name="Ohtoshi R."/>
            <person name="Tomita M."/>
            <person name="Numata K."/>
            <person name="Arakawa K."/>
        </authorList>
    </citation>
    <scope>NUCLEOTIDE SEQUENCE [LARGE SCALE GENOMIC DNA]</scope>
</reference>
<proteinExistence type="predicted"/>